<accession>A0AAN7EUP5</accession>
<keyword evidence="2" id="KW-1133">Transmembrane helix</keyword>
<evidence type="ECO:0000256" key="1">
    <source>
        <dbReference type="SAM" id="MobiDB-lite"/>
    </source>
</evidence>
<proteinExistence type="predicted"/>
<keyword evidence="2" id="KW-0812">Transmembrane</keyword>
<name>A0AAN7EUP5_QUERU</name>
<feature type="region of interest" description="Disordered" evidence="1">
    <location>
        <begin position="1"/>
        <end position="24"/>
    </location>
</feature>
<protein>
    <submittedName>
        <fullName evidence="3">Uncharacterized protein</fullName>
    </submittedName>
</protein>
<dbReference type="EMBL" id="JAXUIC010000007">
    <property type="protein sequence ID" value="KAK4580576.1"/>
    <property type="molecule type" value="Genomic_DNA"/>
</dbReference>
<dbReference type="AlphaFoldDB" id="A0AAN7EUP5"/>
<evidence type="ECO:0000256" key="2">
    <source>
        <dbReference type="SAM" id="Phobius"/>
    </source>
</evidence>
<feature type="transmembrane region" description="Helical" evidence="2">
    <location>
        <begin position="89"/>
        <end position="114"/>
    </location>
</feature>
<comment type="caution">
    <text evidence="3">The sequence shown here is derived from an EMBL/GenBank/DDBJ whole genome shotgun (WGS) entry which is preliminary data.</text>
</comment>
<feature type="transmembrane region" description="Helical" evidence="2">
    <location>
        <begin position="202"/>
        <end position="222"/>
    </location>
</feature>
<keyword evidence="4" id="KW-1185">Reference proteome</keyword>
<feature type="transmembrane region" description="Helical" evidence="2">
    <location>
        <begin position="251"/>
        <end position="271"/>
    </location>
</feature>
<sequence>MNPQLPIGPRNVPPEPGDAHNASWSVPNEAHDDMPTVTFWQAVQYWWRNLWNQQAPQVEGDHLHDHVRPTPLERWFTINVHPRVTPVRVFWFLLGLISSLYALSTFTATPFYLLKIGGHVSVVFMVAILHTVALQCLLLIGFFNAACERYRKHFMSKSIGDFIIMFGLCFLTSETGRKLMSPFEAPYPVKPTYHQKIKFSEIAGVVTSLLFTVDALSIINLLKPGHHYFIFEVTATLTMHWSLDLPLNRNLFYGAFAVSLIFLIVVFKNFIWRNVVNGQVPVNQQRRLPLIPAEKYCLSWIVAWKMIHI</sequence>
<reference evidence="3 4" key="1">
    <citation type="journal article" date="2023" name="G3 (Bethesda)">
        <title>A haplotype-resolved chromosome-scale genome for Quercus rubra L. provides insights into the genetics of adaptive traits for red oak species.</title>
        <authorList>
            <person name="Kapoor B."/>
            <person name="Jenkins J."/>
            <person name="Schmutz J."/>
            <person name="Zhebentyayeva T."/>
            <person name="Kuelheim C."/>
            <person name="Coggeshall M."/>
            <person name="Heim C."/>
            <person name="Lasky J.R."/>
            <person name="Leites L."/>
            <person name="Islam-Faridi N."/>
            <person name="Romero-Severson J."/>
            <person name="DeLeo V.L."/>
            <person name="Lucas S.M."/>
            <person name="Lazic D."/>
            <person name="Gailing O."/>
            <person name="Carlson J."/>
            <person name="Staton M."/>
        </authorList>
    </citation>
    <scope>NUCLEOTIDE SEQUENCE [LARGE SCALE GENOMIC DNA]</scope>
    <source>
        <strain evidence="3">Pseudo-F2</strain>
    </source>
</reference>
<dbReference type="Proteomes" id="UP001324115">
    <property type="component" value="Unassembled WGS sequence"/>
</dbReference>
<gene>
    <name evidence="3" type="ORF">RGQ29_024282</name>
</gene>
<evidence type="ECO:0000313" key="4">
    <source>
        <dbReference type="Proteomes" id="UP001324115"/>
    </source>
</evidence>
<feature type="transmembrane region" description="Helical" evidence="2">
    <location>
        <begin position="120"/>
        <end position="147"/>
    </location>
</feature>
<evidence type="ECO:0000313" key="3">
    <source>
        <dbReference type="EMBL" id="KAK4580576.1"/>
    </source>
</evidence>
<keyword evidence="2" id="KW-0472">Membrane</keyword>
<organism evidence="3 4">
    <name type="scientific">Quercus rubra</name>
    <name type="common">Northern red oak</name>
    <name type="synonym">Quercus borealis</name>
    <dbReference type="NCBI Taxonomy" id="3512"/>
    <lineage>
        <taxon>Eukaryota</taxon>
        <taxon>Viridiplantae</taxon>
        <taxon>Streptophyta</taxon>
        <taxon>Embryophyta</taxon>
        <taxon>Tracheophyta</taxon>
        <taxon>Spermatophyta</taxon>
        <taxon>Magnoliopsida</taxon>
        <taxon>eudicotyledons</taxon>
        <taxon>Gunneridae</taxon>
        <taxon>Pentapetalae</taxon>
        <taxon>rosids</taxon>
        <taxon>fabids</taxon>
        <taxon>Fagales</taxon>
        <taxon>Fagaceae</taxon>
        <taxon>Quercus</taxon>
    </lineage>
</organism>